<keyword evidence="3" id="KW-1133">Transmembrane helix</keyword>
<evidence type="ECO:0000256" key="2">
    <source>
        <dbReference type="SAM" id="MobiDB-lite"/>
    </source>
</evidence>
<evidence type="ECO:0000259" key="4">
    <source>
        <dbReference type="Pfam" id="PF05569"/>
    </source>
</evidence>
<keyword evidence="3" id="KW-0472">Membrane</keyword>
<dbReference type="Proteomes" id="UP000308149">
    <property type="component" value="Chromosome"/>
</dbReference>
<gene>
    <name evidence="5" type="ORF">FHQ07_02030</name>
</gene>
<accession>A0A5B7ZND2</accession>
<dbReference type="InterPro" id="IPR052173">
    <property type="entry name" value="Beta-lactam_resp_regulator"/>
</dbReference>
<keyword evidence="3" id="KW-0812">Transmembrane</keyword>
<dbReference type="EMBL" id="CP040871">
    <property type="protein sequence ID" value="QDA56179.1"/>
    <property type="molecule type" value="Genomic_DNA"/>
</dbReference>
<feature type="region of interest" description="Disordered" evidence="2">
    <location>
        <begin position="358"/>
        <end position="412"/>
    </location>
</feature>
<feature type="transmembrane region" description="Helical" evidence="3">
    <location>
        <begin position="326"/>
        <end position="349"/>
    </location>
</feature>
<sequence length="659" mass="72426">MPNARKSSASWRTPAMTDAIAMLVPVMATVLLHFLWQGVLVGVLAWMLLSLLPAARPQARYAVACGALLACVLLPLLTFAKLSFAGDAEAAGVTAALADGSAIVGPTMDAAVLSTLSSPGNPLLQWIVTLWAAGAGALALRMACGLWWVRRLRTRPPCGNAQRWEICVDRLAYRFGIRRHVAVRLIEDGDSPLSVGWWKPIVLLPAAIAARMPEPLLEALIAHELAHIRRHDYLVNLLQGVVEALLFYHPVVWWLSHRIRVERELVADDLAAAQLGDPRRLALALSELDRLAITRSPIPHTALAQAAHGGQLMSRIRQLLRPEHRIVGGTLLLPAIGIVALGIAFQAYAKLGSTHPLHVASSTDAPPPPPPPPPSTPRTPPPAPPAPPAPPSEPLPPPPPPPPPLRNKVSMHYGSSRDGYALVRKGQDNYTMSGDTDDIRDINAAKHRIDGDFIWFRRDGKAWVVRDAGVLARANQAWDATRPHEAKMQALEARMEPHQQKMEVLGKRMESMHAGFEQTPQSREAERAMQALAERQRDLAERQRALAMQYVRASDAERERLDRQSQQLDAQQEAMSAQMERHSAVLEQQHQRMQGESAKMEAVAREMEAASKPMEAIGKEMETIGKQIEREARIADRQVRSLIDEAVQQGLAQPAPVQR</sequence>
<dbReference type="Pfam" id="PF05569">
    <property type="entry name" value="Peptidase_M56"/>
    <property type="match status" value="1"/>
</dbReference>
<organism evidence="5 6">
    <name type="scientific">Thermomonas aquatica</name>
    <dbReference type="NCBI Taxonomy" id="2202149"/>
    <lineage>
        <taxon>Bacteria</taxon>
        <taxon>Pseudomonadati</taxon>
        <taxon>Pseudomonadota</taxon>
        <taxon>Gammaproteobacteria</taxon>
        <taxon>Lysobacterales</taxon>
        <taxon>Lysobacteraceae</taxon>
        <taxon>Thermomonas</taxon>
    </lineage>
</organism>
<protein>
    <recommendedName>
        <fullName evidence="4">Peptidase M56 domain-containing protein</fullName>
    </recommendedName>
</protein>
<dbReference type="PANTHER" id="PTHR34978:SF3">
    <property type="entry name" value="SLR0241 PROTEIN"/>
    <property type="match status" value="1"/>
</dbReference>
<dbReference type="KEGG" id="thes:FHQ07_02030"/>
<dbReference type="AlphaFoldDB" id="A0A5B7ZND2"/>
<keyword evidence="6" id="KW-1185">Reference proteome</keyword>
<feature type="coiled-coil region" evidence="1">
    <location>
        <begin position="522"/>
        <end position="581"/>
    </location>
</feature>
<dbReference type="PANTHER" id="PTHR34978">
    <property type="entry name" value="POSSIBLE SENSOR-TRANSDUCER PROTEIN BLAR"/>
    <property type="match status" value="1"/>
</dbReference>
<evidence type="ECO:0000256" key="1">
    <source>
        <dbReference type="SAM" id="Coils"/>
    </source>
</evidence>
<name>A0A5B7ZND2_9GAMM</name>
<reference evidence="5 6" key="1">
    <citation type="submission" date="2019-06" db="EMBL/GenBank/DDBJ databases">
        <title>Thermomonas aquatica sp. nov., isolated from an industrial wastewater treatment plant.</title>
        <authorList>
            <person name="Jeon J.H."/>
            <person name="Park D.-S."/>
        </authorList>
    </citation>
    <scope>NUCLEOTIDE SEQUENCE [LARGE SCALE GENOMIC DNA]</scope>
    <source>
        <strain evidence="5 6">SY21</strain>
    </source>
</reference>
<evidence type="ECO:0000256" key="3">
    <source>
        <dbReference type="SAM" id="Phobius"/>
    </source>
</evidence>
<proteinExistence type="predicted"/>
<feature type="compositionally biased region" description="Pro residues" evidence="2">
    <location>
        <begin position="365"/>
        <end position="405"/>
    </location>
</feature>
<feature type="domain" description="Peptidase M56" evidence="4">
    <location>
        <begin position="57"/>
        <end position="316"/>
    </location>
</feature>
<evidence type="ECO:0000313" key="6">
    <source>
        <dbReference type="Proteomes" id="UP000308149"/>
    </source>
</evidence>
<dbReference type="OrthoDB" id="15218at2"/>
<dbReference type="InterPro" id="IPR008756">
    <property type="entry name" value="Peptidase_M56"/>
</dbReference>
<feature type="transmembrane region" description="Helical" evidence="3">
    <location>
        <begin position="61"/>
        <end position="80"/>
    </location>
</feature>
<dbReference type="CDD" id="cd07341">
    <property type="entry name" value="M56_BlaR1_MecR1_like"/>
    <property type="match status" value="1"/>
</dbReference>
<evidence type="ECO:0000313" key="5">
    <source>
        <dbReference type="EMBL" id="QDA56179.1"/>
    </source>
</evidence>
<feature type="transmembrane region" description="Helical" evidence="3">
    <location>
        <begin position="123"/>
        <end position="149"/>
    </location>
</feature>
<keyword evidence="1" id="KW-0175">Coiled coil</keyword>
<feature type="transmembrane region" description="Helical" evidence="3">
    <location>
        <begin position="20"/>
        <end position="49"/>
    </location>
</feature>